<dbReference type="PIRSF" id="PIRSF016817">
    <property type="entry name" value="UCP016817_carboligase"/>
    <property type="match status" value="1"/>
</dbReference>
<organism evidence="3 4">
    <name type="scientific">Pseudaminobacter soli</name>
    <name type="common">ex Zhang et al. 2022</name>
    <dbReference type="NCBI Taxonomy" id="2831468"/>
    <lineage>
        <taxon>Bacteria</taxon>
        <taxon>Pseudomonadati</taxon>
        <taxon>Pseudomonadota</taxon>
        <taxon>Alphaproteobacteria</taxon>
        <taxon>Hyphomicrobiales</taxon>
        <taxon>Phyllobacteriaceae</taxon>
        <taxon>Pseudaminobacter</taxon>
    </lineage>
</organism>
<evidence type="ECO:0000313" key="4">
    <source>
        <dbReference type="Proteomes" id="UP000680348"/>
    </source>
</evidence>
<feature type="domain" description="ATP-grasp" evidence="2">
    <location>
        <begin position="242"/>
        <end position="295"/>
    </location>
</feature>
<keyword evidence="1" id="KW-0547">Nucleotide-binding</keyword>
<dbReference type="InterPro" id="IPR003806">
    <property type="entry name" value="ATP-grasp_PylC-type"/>
</dbReference>
<keyword evidence="1" id="KW-0067">ATP-binding</keyword>
<accession>A0A942DWH7</accession>
<protein>
    <submittedName>
        <fullName evidence="3">ATP-grasp domain-containing protein</fullName>
    </submittedName>
</protein>
<gene>
    <name evidence="3" type="ORF">KEU06_07005</name>
</gene>
<reference evidence="3" key="1">
    <citation type="submission" date="2021-04" db="EMBL/GenBank/DDBJ databases">
        <title>Pseudaminobacter soli sp. nov., isolated from paddy soil contaminated by heavy metals.</title>
        <authorList>
            <person name="Zhang K."/>
        </authorList>
    </citation>
    <scope>NUCLEOTIDE SEQUENCE</scope>
    <source>
        <strain evidence="3">19-2017</strain>
    </source>
</reference>
<dbReference type="EMBL" id="JAGWCR010000003">
    <property type="protein sequence ID" value="MBS3648376.1"/>
    <property type="molecule type" value="Genomic_DNA"/>
</dbReference>
<dbReference type="Pfam" id="PF02655">
    <property type="entry name" value="ATP-grasp_3"/>
    <property type="match status" value="1"/>
</dbReference>
<evidence type="ECO:0000259" key="2">
    <source>
        <dbReference type="PROSITE" id="PS50975"/>
    </source>
</evidence>
<evidence type="ECO:0000256" key="1">
    <source>
        <dbReference type="PROSITE-ProRule" id="PRU00409"/>
    </source>
</evidence>
<dbReference type="SUPFAM" id="SSF56059">
    <property type="entry name" value="Glutathione synthetase ATP-binding domain-like"/>
    <property type="match status" value="1"/>
</dbReference>
<dbReference type="Gene3D" id="3.30.470.20">
    <property type="entry name" value="ATP-grasp fold, B domain"/>
    <property type="match status" value="1"/>
</dbReference>
<dbReference type="AlphaFoldDB" id="A0A942DWH7"/>
<dbReference type="GO" id="GO:0005524">
    <property type="term" value="F:ATP binding"/>
    <property type="evidence" value="ECO:0007669"/>
    <property type="project" value="UniProtKB-UniRule"/>
</dbReference>
<sequence length="380" mass="40571">MRSPLHETSQSSAGLLLIASVSGRALAAAARCAGYRARVADFFCDDDTKALAERTSLLPGDLRAGIDPAAVLDTLRSLADGDEVSAVILGSGFERIPEVVDEIARHLPLAGNRTAAIRRVKDPLTLAEDCAALGIPHPKFRFEPPPDPENWVVKAIGSAGGAHVGRAEKTPIGHGRYFQQLVRGTSLSALFLADGSEARMVGFSRQWTSPSPTAPYRYGGAARLRRLDCADVEMIADRLSGLAEKAGLVGLCSADFICSSEGWCLIEINPRPGATLDIFDSAEAPLMEAHLRACRGEEFILPRFADSMASMIAYAARPVESFPAIVWPEWTADRQPSGTRLMAGDPVCTIFARGPSAASARRRAGALAAKLERHWTGVPT</sequence>
<dbReference type="GO" id="GO:0046872">
    <property type="term" value="F:metal ion binding"/>
    <property type="evidence" value="ECO:0007669"/>
    <property type="project" value="InterPro"/>
</dbReference>
<dbReference type="Proteomes" id="UP000680348">
    <property type="component" value="Unassembled WGS sequence"/>
</dbReference>
<dbReference type="InterPro" id="IPR016677">
    <property type="entry name" value="UCP016817_carboligase"/>
</dbReference>
<evidence type="ECO:0000313" key="3">
    <source>
        <dbReference type="EMBL" id="MBS3648376.1"/>
    </source>
</evidence>
<name>A0A942DWH7_9HYPH</name>
<dbReference type="PROSITE" id="PS50975">
    <property type="entry name" value="ATP_GRASP"/>
    <property type="match status" value="1"/>
</dbReference>
<dbReference type="InterPro" id="IPR011761">
    <property type="entry name" value="ATP-grasp"/>
</dbReference>
<proteinExistence type="predicted"/>
<comment type="caution">
    <text evidence="3">The sequence shown here is derived from an EMBL/GenBank/DDBJ whole genome shotgun (WGS) entry which is preliminary data.</text>
</comment>
<keyword evidence="4" id="KW-1185">Reference proteome</keyword>